<dbReference type="AlphaFoldDB" id="A0A5N7DP74"/>
<gene>
    <name evidence="1" type="ORF">BDV37DRAFT_297002</name>
</gene>
<reference evidence="1 2" key="1">
    <citation type="submission" date="2019-04" db="EMBL/GenBank/DDBJ databases">
        <authorList>
            <consortium name="DOE Joint Genome Institute"/>
            <person name="Mondo S."/>
            <person name="Kjaerbolling I."/>
            <person name="Vesth T."/>
            <person name="Frisvad J.C."/>
            <person name="Nybo J.L."/>
            <person name="Theobald S."/>
            <person name="Kildgaard S."/>
            <person name="Isbrandt T."/>
            <person name="Kuo A."/>
            <person name="Sato A."/>
            <person name="Lyhne E.K."/>
            <person name="Kogle M.E."/>
            <person name="Wiebenga A."/>
            <person name="Kun R.S."/>
            <person name="Lubbers R.J."/>
            <person name="Makela M.R."/>
            <person name="Barry K."/>
            <person name="Chovatia M."/>
            <person name="Clum A."/>
            <person name="Daum C."/>
            <person name="Haridas S."/>
            <person name="He G."/>
            <person name="LaButti K."/>
            <person name="Lipzen A."/>
            <person name="Riley R."/>
            <person name="Salamov A."/>
            <person name="Simmons B.A."/>
            <person name="Magnuson J.K."/>
            <person name="Henrissat B."/>
            <person name="Mortensen U.H."/>
            <person name="Larsen T.O."/>
            <person name="Devries R.P."/>
            <person name="Grigoriev I.V."/>
            <person name="Machida M."/>
            <person name="Baker S.E."/>
            <person name="Andersen M.R."/>
            <person name="Cantor M.N."/>
            <person name="Hua S.X."/>
        </authorList>
    </citation>
    <scope>NUCLEOTIDE SEQUENCE [LARGE SCALE GENOMIC DNA]</scope>
    <source>
        <strain evidence="1 2">CBS 119388</strain>
    </source>
</reference>
<protein>
    <submittedName>
        <fullName evidence="1">Uncharacterized protein</fullName>
    </submittedName>
</protein>
<sequence length="368" mass="41690">MIDHDGVVHHPLGSGSYYFKQNLVKYLNDQCSRPQITLHIGSQPNSSPHIGNLVTFSTGFALAAAIKTKFQRDIRAKFVYVDSAPTPGKDLVINGVRYQKSLGHTGDFRANQTPFMKVLDQLSNLSGVAYDIETQNFWRSKPAFGAILRNIVAHHKTLGAHLSPETGKLAIRASCPREGCGLADKHGLNNQYHDDSRITFICPDHGEHHVDLTSSRDLDRLEFNTPLRNLIRILVCSQDSETSWIMCTGSDYAGFYQEQLTWRLLERPGNAPIIFYAPLILDWSGVKLSKSLYVKQGSYKYLCDAGRRYLLDTDIFLKAECGLKALFEEVQDWVEKPYMLFRNYSLEYIDMQLLSRGMQLPQENGLNH</sequence>
<dbReference type="SUPFAM" id="SSF52374">
    <property type="entry name" value="Nucleotidylyl transferase"/>
    <property type="match status" value="1"/>
</dbReference>
<dbReference type="Proteomes" id="UP000325579">
    <property type="component" value="Unassembled WGS sequence"/>
</dbReference>
<dbReference type="GeneID" id="43674917"/>
<accession>A0A5N7DP74</accession>
<evidence type="ECO:0000313" key="2">
    <source>
        <dbReference type="Proteomes" id="UP000325579"/>
    </source>
</evidence>
<dbReference type="OrthoDB" id="2149705at2759"/>
<evidence type="ECO:0000313" key="1">
    <source>
        <dbReference type="EMBL" id="KAE8408115.1"/>
    </source>
</evidence>
<dbReference type="RefSeq" id="XP_031945434.1">
    <property type="nucleotide sequence ID" value="XM_032090226.1"/>
</dbReference>
<name>A0A5N7DP74_9EURO</name>
<organism evidence="1 2">
    <name type="scientific">Aspergillus pseudonomiae</name>
    <dbReference type="NCBI Taxonomy" id="1506151"/>
    <lineage>
        <taxon>Eukaryota</taxon>
        <taxon>Fungi</taxon>
        <taxon>Dikarya</taxon>
        <taxon>Ascomycota</taxon>
        <taxon>Pezizomycotina</taxon>
        <taxon>Eurotiomycetes</taxon>
        <taxon>Eurotiomycetidae</taxon>
        <taxon>Eurotiales</taxon>
        <taxon>Aspergillaceae</taxon>
        <taxon>Aspergillus</taxon>
        <taxon>Aspergillus subgen. Circumdati</taxon>
    </lineage>
</organism>
<dbReference type="EMBL" id="ML736745">
    <property type="protein sequence ID" value="KAE8408115.1"/>
    <property type="molecule type" value="Genomic_DNA"/>
</dbReference>
<keyword evidence="2" id="KW-1185">Reference proteome</keyword>
<proteinExistence type="predicted"/>